<dbReference type="Pfam" id="PF00240">
    <property type="entry name" value="ubiquitin"/>
    <property type="match status" value="1"/>
</dbReference>
<name>A0ABU6TMK1_9FABA</name>
<dbReference type="InterPro" id="IPR029071">
    <property type="entry name" value="Ubiquitin-like_domsf"/>
</dbReference>
<dbReference type="CDD" id="cd17039">
    <property type="entry name" value="Ubl_ubiquitin_like"/>
    <property type="match status" value="1"/>
</dbReference>
<comment type="caution">
    <text evidence="2">The sequence shown here is derived from an EMBL/GenBank/DDBJ whole genome shotgun (WGS) entry which is preliminary data.</text>
</comment>
<dbReference type="EMBL" id="JASCZI010091349">
    <property type="protein sequence ID" value="MED6150031.1"/>
    <property type="molecule type" value="Genomic_DNA"/>
</dbReference>
<keyword evidence="3" id="KW-1185">Reference proteome</keyword>
<dbReference type="PANTHER" id="PTHR10621:SF38">
    <property type="entry name" value="UBIQUITIN DOMAIN-CONTAINING PROTEIN 7SL RNA1-RELATED"/>
    <property type="match status" value="1"/>
</dbReference>
<dbReference type="InterPro" id="IPR000626">
    <property type="entry name" value="Ubiquitin-like_dom"/>
</dbReference>
<accession>A0ABU6TMK1</accession>
<dbReference type="SUPFAM" id="SSF54236">
    <property type="entry name" value="Ubiquitin-like"/>
    <property type="match status" value="1"/>
</dbReference>
<organism evidence="2 3">
    <name type="scientific">Stylosanthes scabra</name>
    <dbReference type="NCBI Taxonomy" id="79078"/>
    <lineage>
        <taxon>Eukaryota</taxon>
        <taxon>Viridiplantae</taxon>
        <taxon>Streptophyta</taxon>
        <taxon>Embryophyta</taxon>
        <taxon>Tracheophyta</taxon>
        <taxon>Spermatophyta</taxon>
        <taxon>Magnoliopsida</taxon>
        <taxon>eudicotyledons</taxon>
        <taxon>Gunneridae</taxon>
        <taxon>Pentapetalae</taxon>
        <taxon>rosids</taxon>
        <taxon>fabids</taxon>
        <taxon>Fabales</taxon>
        <taxon>Fabaceae</taxon>
        <taxon>Papilionoideae</taxon>
        <taxon>50 kb inversion clade</taxon>
        <taxon>dalbergioids sensu lato</taxon>
        <taxon>Dalbergieae</taxon>
        <taxon>Pterocarpus clade</taxon>
        <taxon>Stylosanthes</taxon>
    </lineage>
</organism>
<sequence>MSSTKVEPMPLFMEVDLKGTVMQLKENLQTLLSIPLAKQSLLFNVVILHDDQVLESCGIVEHSRLHLGFTLESESAYVVYAQMLVEVRGGSSGTSDAATQTFSVLVSSTSISSFKFSMLVTAEDMFPKLREKVKNFGEYFAQVTAEGCHYVHDDRILDPDRPMAWHQIESGDKIEIIPRATD</sequence>
<evidence type="ECO:0000313" key="3">
    <source>
        <dbReference type="Proteomes" id="UP001341840"/>
    </source>
</evidence>
<dbReference type="PANTHER" id="PTHR10621">
    <property type="entry name" value="UV EXCISION REPAIR PROTEIN RAD23"/>
    <property type="match status" value="1"/>
</dbReference>
<feature type="domain" description="Ubiquitin-like" evidence="1">
    <location>
        <begin position="13"/>
        <end position="67"/>
    </location>
</feature>
<dbReference type="PROSITE" id="PS50053">
    <property type="entry name" value="UBIQUITIN_2"/>
    <property type="match status" value="1"/>
</dbReference>
<gene>
    <name evidence="2" type="ORF">PIB30_068245</name>
</gene>
<proteinExistence type="predicted"/>
<dbReference type="Proteomes" id="UP001341840">
    <property type="component" value="Unassembled WGS sequence"/>
</dbReference>
<protein>
    <recommendedName>
        <fullName evidence="1">Ubiquitin-like domain-containing protein</fullName>
    </recommendedName>
</protein>
<evidence type="ECO:0000313" key="2">
    <source>
        <dbReference type="EMBL" id="MED6150031.1"/>
    </source>
</evidence>
<reference evidence="2 3" key="1">
    <citation type="journal article" date="2023" name="Plants (Basel)">
        <title>Bridging the Gap: Combining Genomics and Transcriptomics Approaches to Understand Stylosanthes scabra, an Orphan Legume from the Brazilian Caatinga.</title>
        <authorList>
            <person name="Ferreira-Neto J.R.C."/>
            <person name="da Silva M.D."/>
            <person name="Binneck E."/>
            <person name="de Melo N.F."/>
            <person name="da Silva R.H."/>
            <person name="de Melo A.L.T.M."/>
            <person name="Pandolfi V."/>
            <person name="Bustamante F.O."/>
            <person name="Brasileiro-Vidal A.C."/>
            <person name="Benko-Iseppon A.M."/>
        </authorList>
    </citation>
    <scope>NUCLEOTIDE SEQUENCE [LARGE SCALE GENOMIC DNA]</scope>
    <source>
        <tissue evidence="2">Leaves</tissue>
    </source>
</reference>
<dbReference type="Gene3D" id="3.10.20.90">
    <property type="entry name" value="Phosphatidylinositol 3-kinase Catalytic Subunit, Chain A, domain 1"/>
    <property type="match status" value="1"/>
</dbReference>
<evidence type="ECO:0000259" key="1">
    <source>
        <dbReference type="PROSITE" id="PS50053"/>
    </source>
</evidence>